<comment type="catalytic activity">
    <reaction evidence="1 7">
        <text>Endonucleolytic cleavage to 5'-phosphomonoester.</text>
        <dbReference type="EC" id="3.1.26.3"/>
    </reaction>
</comment>
<keyword evidence="7 8" id="KW-0694">RNA-binding</keyword>
<dbReference type="SMART" id="SM00358">
    <property type="entry name" value="DSRM"/>
    <property type="match status" value="1"/>
</dbReference>
<comment type="cofactor">
    <cofactor evidence="7">
        <name>Mg(2+)</name>
        <dbReference type="ChEBI" id="CHEBI:18420"/>
    </cofactor>
</comment>
<dbReference type="InterPro" id="IPR011907">
    <property type="entry name" value="RNase_III"/>
</dbReference>
<evidence type="ECO:0000256" key="1">
    <source>
        <dbReference type="ARBA" id="ARBA00000109"/>
    </source>
</evidence>
<dbReference type="PANTHER" id="PTHR14950:SF37">
    <property type="entry name" value="ENDORIBONUCLEASE DICER"/>
    <property type="match status" value="1"/>
</dbReference>
<evidence type="ECO:0000256" key="2">
    <source>
        <dbReference type="ARBA" id="ARBA00022664"/>
    </source>
</evidence>
<dbReference type="SMART" id="SM00535">
    <property type="entry name" value="RIBOc"/>
    <property type="match status" value="1"/>
</dbReference>
<reference evidence="12 13" key="1">
    <citation type="submission" date="2021-06" db="EMBL/GenBank/DDBJ databases">
        <authorList>
            <person name="Sun Q."/>
            <person name="Li D."/>
        </authorList>
    </citation>
    <scope>NUCLEOTIDE SEQUENCE [LARGE SCALE GENOMIC DNA]</scope>
    <source>
        <strain evidence="12 13">MSJ-1</strain>
    </source>
</reference>
<feature type="binding site" evidence="7">
    <location>
        <position position="120"/>
    </location>
    <ligand>
        <name>Mg(2+)</name>
        <dbReference type="ChEBI" id="CHEBI:18420"/>
    </ligand>
</feature>
<dbReference type="EMBL" id="JAHLQO010000003">
    <property type="protein sequence ID" value="MBU5668998.1"/>
    <property type="molecule type" value="Genomic_DNA"/>
</dbReference>
<feature type="active site" evidence="7">
    <location>
        <position position="123"/>
    </location>
</feature>
<dbReference type="CDD" id="cd00593">
    <property type="entry name" value="RIBOc"/>
    <property type="match status" value="1"/>
</dbReference>
<feature type="domain" description="DRBM" evidence="10">
    <location>
        <begin position="161"/>
        <end position="229"/>
    </location>
</feature>
<accession>A0ABS6FHU0</accession>
<dbReference type="PROSITE" id="PS50142">
    <property type="entry name" value="RNASE_3_2"/>
    <property type="match status" value="1"/>
</dbReference>
<protein>
    <recommendedName>
        <fullName evidence="7">Ribonuclease 3</fullName>
        <ecNumber evidence="7">3.1.26.3</ecNumber>
    </recommendedName>
    <alternativeName>
        <fullName evidence="7">Ribonuclease III</fullName>
        <shortName evidence="7">RNase III</shortName>
    </alternativeName>
</protein>
<comment type="caution">
    <text evidence="12">The sequence shown here is derived from an EMBL/GenBank/DDBJ whole genome shotgun (WGS) entry which is preliminary data.</text>
</comment>
<dbReference type="Pfam" id="PF14622">
    <property type="entry name" value="Ribonucleas_3_3"/>
    <property type="match status" value="1"/>
</dbReference>
<evidence type="ECO:0000256" key="5">
    <source>
        <dbReference type="ARBA" id="ARBA00022842"/>
    </source>
</evidence>
<dbReference type="NCBIfam" id="TIGR02191">
    <property type="entry name" value="RNaseIII"/>
    <property type="match status" value="1"/>
</dbReference>
<dbReference type="PROSITE" id="PS00517">
    <property type="entry name" value="RNASE_3_1"/>
    <property type="match status" value="1"/>
</dbReference>
<dbReference type="PROSITE" id="PS50137">
    <property type="entry name" value="DS_RBD"/>
    <property type="match status" value="1"/>
</dbReference>
<dbReference type="HAMAP" id="MF_00104">
    <property type="entry name" value="RNase_III"/>
    <property type="match status" value="1"/>
</dbReference>
<evidence type="ECO:0000259" key="10">
    <source>
        <dbReference type="PROSITE" id="PS50137"/>
    </source>
</evidence>
<keyword evidence="7" id="KW-0540">Nuclease</keyword>
<evidence type="ECO:0000256" key="7">
    <source>
        <dbReference type="HAMAP-Rule" id="MF_00104"/>
    </source>
</evidence>
<dbReference type="Pfam" id="PF00035">
    <property type="entry name" value="dsrm"/>
    <property type="match status" value="1"/>
</dbReference>
<evidence type="ECO:0000313" key="12">
    <source>
        <dbReference type="EMBL" id="MBU5668998.1"/>
    </source>
</evidence>
<evidence type="ECO:0000256" key="8">
    <source>
        <dbReference type="PROSITE-ProRule" id="PRU00266"/>
    </source>
</evidence>
<keyword evidence="7" id="KW-0819">tRNA processing</keyword>
<name>A0ABS6FHU0_9FIRM</name>
<evidence type="ECO:0000256" key="3">
    <source>
        <dbReference type="ARBA" id="ARBA00022723"/>
    </source>
</evidence>
<feature type="region of interest" description="Disordered" evidence="9">
    <location>
        <begin position="208"/>
        <end position="232"/>
    </location>
</feature>
<evidence type="ECO:0000256" key="9">
    <source>
        <dbReference type="SAM" id="MobiDB-lite"/>
    </source>
</evidence>
<keyword evidence="13" id="KW-1185">Reference proteome</keyword>
<comment type="subunit">
    <text evidence="7">Homodimer.</text>
</comment>
<dbReference type="GO" id="GO:0004525">
    <property type="term" value="F:ribonuclease III activity"/>
    <property type="evidence" value="ECO:0007669"/>
    <property type="project" value="UniProtKB-EC"/>
</dbReference>
<dbReference type="RefSeq" id="WP_216548847.1">
    <property type="nucleotide sequence ID" value="NZ_JAHLQO010000003.1"/>
</dbReference>
<comment type="subcellular location">
    <subcellularLocation>
        <location evidence="7">Cytoplasm</location>
    </subcellularLocation>
</comment>
<feature type="binding site" evidence="7">
    <location>
        <position position="123"/>
    </location>
    <ligand>
        <name>Mg(2+)</name>
        <dbReference type="ChEBI" id="CHEBI:18420"/>
    </ligand>
</feature>
<feature type="active site" evidence="7">
    <location>
        <position position="51"/>
    </location>
</feature>
<dbReference type="Proteomes" id="UP000783742">
    <property type="component" value="Unassembled WGS sequence"/>
</dbReference>
<sequence>MEININSIEEKLGYIFKNKEILIEALTHSSFVNENKMKAYESNERLEFLGDAVLNLVIGEYFYKKYPKDLEGSLSKMRAESVNEKVLYVLSKKLKLGELLRFGKGEIKNGGRNRESTLADALESLIGAIYLDSNFDTIKNIILKLFDKFLKEDNFKSFNIDFKTKFQEQAQKKGLKSEYKLVKEEGPDNDKVFYTELLLEGEVVGFGKGRTKKSSQQDAARDAFSRKGKDFG</sequence>
<dbReference type="PANTHER" id="PTHR14950">
    <property type="entry name" value="DICER-RELATED"/>
    <property type="match status" value="1"/>
</dbReference>
<keyword evidence="3 7" id="KW-0479">Metal-binding</keyword>
<gene>
    <name evidence="7 12" type="primary">rnc</name>
    <name evidence="12" type="ORF">KQI68_03995</name>
</gene>
<feature type="domain" description="RNase III" evidence="11">
    <location>
        <begin position="5"/>
        <end position="134"/>
    </location>
</feature>
<organism evidence="12 13">
    <name type="scientific">Peptoniphilus ovalis</name>
    <dbReference type="NCBI Taxonomy" id="2841503"/>
    <lineage>
        <taxon>Bacteria</taxon>
        <taxon>Bacillati</taxon>
        <taxon>Bacillota</taxon>
        <taxon>Tissierellia</taxon>
        <taxon>Tissierellales</taxon>
        <taxon>Peptoniphilaceae</taxon>
        <taxon>Peptoniphilus</taxon>
    </lineage>
</organism>
<keyword evidence="7" id="KW-0255">Endonuclease</keyword>
<keyword evidence="2 7" id="KW-0507">mRNA processing</keyword>
<keyword evidence="5 7" id="KW-0460">Magnesium</keyword>
<dbReference type="InterPro" id="IPR000999">
    <property type="entry name" value="RNase_III_dom"/>
</dbReference>
<evidence type="ECO:0000313" key="13">
    <source>
        <dbReference type="Proteomes" id="UP000783742"/>
    </source>
</evidence>
<keyword evidence="7" id="KW-0699">rRNA-binding</keyword>
<evidence type="ECO:0000256" key="4">
    <source>
        <dbReference type="ARBA" id="ARBA00022801"/>
    </source>
</evidence>
<dbReference type="CDD" id="cd10845">
    <property type="entry name" value="DSRM_RNAse_III_family"/>
    <property type="match status" value="1"/>
</dbReference>
<comment type="function">
    <text evidence="6 7">Digests double-stranded RNA. Involved in the processing of primary rRNA transcript to yield the immediate precursors to the large and small rRNAs (23S and 16S). Processes some mRNAs, and tRNAs when they are encoded in the rRNA operon. Processes pre-crRNA and tracrRNA of type II CRISPR loci if present in the organism.</text>
</comment>
<dbReference type="InterPro" id="IPR014720">
    <property type="entry name" value="dsRBD_dom"/>
</dbReference>
<keyword evidence="7" id="KW-0698">rRNA processing</keyword>
<feature type="compositionally biased region" description="Basic and acidic residues" evidence="9">
    <location>
        <begin position="219"/>
        <end position="232"/>
    </location>
</feature>
<feature type="binding site" evidence="7">
    <location>
        <position position="47"/>
    </location>
    <ligand>
        <name>Mg(2+)</name>
        <dbReference type="ChEBI" id="CHEBI:18420"/>
    </ligand>
</feature>
<keyword evidence="7" id="KW-0963">Cytoplasm</keyword>
<evidence type="ECO:0000259" key="11">
    <source>
        <dbReference type="PROSITE" id="PS50142"/>
    </source>
</evidence>
<dbReference type="EC" id="3.1.26.3" evidence="7"/>
<keyword evidence="4 7" id="KW-0378">Hydrolase</keyword>
<proteinExistence type="inferred from homology"/>
<evidence type="ECO:0000256" key="6">
    <source>
        <dbReference type="ARBA" id="ARBA00049596"/>
    </source>
</evidence>